<dbReference type="RefSeq" id="XP_004344820.1">
    <property type="nucleotide sequence ID" value="XM_004344770.1"/>
</dbReference>
<reference evidence="2 3" key="1">
    <citation type="journal article" date="2013" name="Genome Biol.">
        <title>Genome of Acanthamoeba castellanii highlights extensive lateral gene transfer and early evolution of tyrosine kinase signaling.</title>
        <authorList>
            <person name="Clarke M."/>
            <person name="Lohan A.J."/>
            <person name="Liu B."/>
            <person name="Lagkouvardos I."/>
            <person name="Roy S."/>
            <person name="Zafar N."/>
            <person name="Bertelli C."/>
            <person name="Schilde C."/>
            <person name="Kianianmomeni A."/>
            <person name="Burglin T.R."/>
            <person name="Frech C."/>
            <person name="Turcotte B."/>
            <person name="Kopec K.O."/>
            <person name="Synnott J.M."/>
            <person name="Choo C."/>
            <person name="Paponov I."/>
            <person name="Finkler A."/>
            <person name="Soon Heng Tan C."/>
            <person name="Hutchins A.P."/>
            <person name="Weinmeier T."/>
            <person name="Rattei T."/>
            <person name="Chu J.S."/>
            <person name="Gimenez G."/>
            <person name="Irimia M."/>
            <person name="Rigden D.J."/>
            <person name="Fitzpatrick D.A."/>
            <person name="Lorenzo-Morales J."/>
            <person name="Bateman A."/>
            <person name="Chiu C.H."/>
            <person name="Tang P."/>
            <person name="Hegemann P."/>
            <person name="Fromm H."/>
            <person name="Raoult D."/>
            <person name="Greub G."/>
            <person name="Miranda-Saavedra D."/>
            <person name="Chen N."/>
            <person name="Nash P."/>
            <person name="Ginger M.L."/>
            <person name="Horn M."/>
            <person name="Schaap P."/>
            <person name="Caler L."/>
            <person name="Loftus B."/>
        </authorList>
    </citation>
    <scope>NUCLEOTIDE SEQUENCE [LARGE SCALE GENOMIC DNA]</scope>
    <source>
        <strain evidence="2 3">Neff</strain>
    </source>
</reference>
<evidence type="ECO:0000313" key="2">
    <source>
        <dbReference type="EMBL" id="ELR21077.1"/>
    </source>
</evidence>
<keyword evidence="3" id="KW-1185">Reference proteome</keyword>
<gene>
    <name evidence="2" type="ORF">ACA1_282420</name>
</gene>
<dbReference type="GeneID" id="14921953"/>
<evidence type="ECO:0008006" key="4">
    <source>
        <dbReference type="Google" id="ProtNLM"/>
    </source>
</evidence>
<proteinExistence type="predicted"/>
<protein>
    <recommendedName>
        <fullName evidence="4">Transmembrane protein</fullName>
    </recommendedName>
</protein>
<accession>L8H793</accession>
<sequence length="198" mass="22437">MKKVKSTSKFLFSGWRAKRAVDKVEPLLPSSAVGTAIFSGMSEDGESSREGSTRSVQTSWDKPKQWKGRRCPVWLNLVSIAAGIGGLIIALLVLFLYWRPDGWRDDGNDSLKLTLIATVGAGAVLALSCTLMVGCCYCLVCHGEFWQRRKWKRYLDHEEQEMHSMGQIADKYQRAKDDKKARHDAYRTRAYELMRGDK</sequence>
<feature type="transmembrane region" description="Helical" evidence="1">
    <location>
        <begin position="73"/>
        <end position="98"/>
    </location>
</feature>
<dbReference type="AlphaFoldDB" id="L8H793"/>
<organism evidence="2 3">
    <name type="scientific">Acanthamoeba castellanii (strain ATCC 30010 / Neff)</name>
    <dbReference type="NCBI Taxonomy" id="1257118"/>
    <lineage>
        <taxon>Eukaryota</taxon>
        <taxon>Amoebozoa</taxon>
        <taxon>Discosea</taxon>
        <taxon>Longamoebia</taxon>
        <taxon>Centramoebida</taxon>
        <taxon>Acanthamoebidae</taxon>
        <taxon>Acanthamoeba</taxon>
    </lineage>
</organism>
<keyword evidence="1" id="KW-1133">Transmembrane helix</keyword>
<name>L8H793_ACACF</name>
<keyword evidence="1" id="KW-0472">Membrane</keyword>
<dbReference type="EMBL" id="KB007908">
    <property type="protein sequence ID" value="ELR21077.1"/>
    <property type="molecule type" value="Genomic_DNA"/>
</dbReference>
<evidence type="ECO:0000313" key="3">
    <source>
        <dbReference type="Proteomes" id="UP000011083"/>
    </source>
</evidence>
<evidence type="ECO:0000256" key="1">
    <source>
        <dbReference type="SAM" id="Phobius"/>
    </source>
</evidence>
<dbReference type="VEuPathDB" id="AmoebaDB:ACA1_282420"/>
<keyword evidence="1" id="KW-0812">Transmembrane</keyword>
<dbReference type="Proteomes" id="UP000011083">
    <property type="component" value="Unassembled WGS sequence"/>
</dbReference>
<feature type="transmembrane region" description="Helical" evidence="1">
    <location>
        <begin position="113"/>
        <end position="140"/>
    </location>
</feature>
<dbReference type="KEGG" id="acan:ACA1_282420"/>